<sequence length="152" mass="17291">MSGNNNEQDSLKKKWAPNFTSKEDVQLAKSWVVISEDAIQSNQQSKDKFFARIAKDYNTYNSGAQRDANQLQSRWKIIQPAILRFGAIHDQISKNPASGSAPADWLTDAKEMFFRTEKKPFIYENAWNLLKVSPKWRTILDGKAKNGAQPSV</sequence>
<protein>
    <recommendedName>
        <fullName evidence="4">No apical meristem-associated C-terminal domain-containing protein</fullName>
    </recommendedName>
</protein>
<dbReference type="VEuPathDB" id="FungiDB:PTTG_01971"/>
<evidence type="ECO:0000313" key="2">
    <source>
        <dbReference type="EnsemblFungi" id="PTTG_01971-t43_1-p1"/>
    </source>
</evidence>
<reference evidence="2" key="4">
    <citation type="submission" date="2025-05" db="UniProtKB">
        <authorList>
            <consortium name="EnsemblFungi"/>
        </authorList>
    </citation>
    <scope>IDENTIFICATION</scope>
    <source>
        <strain evidence="2">isolate 1-1 / race 1 (BBBD)</strain>
    </source>
</reference>
<dbReference type="EMBL" id="ADAS02001214">
    <property type="protein sequence ID" value="OAV86373.1"/>
    <property type="molecule type" value="Genomic_DNA"/>
</dbReference>
<keyword evidence="3" id="KW-1185">Reference proteome</keyword>
<dbReference type="AlphaFoldDB" id="A0A180G3G6"/>
<dbReference type="OrthoDB" id="76487at2759"/>
<dbReference type="PANTHER" id="PTHR45023">
    <property type="match status" value="1"/>
</dbReference>
<evidence type="ECO:0008006" key="4">
    <source>
        <dbReference type="Google" id="ProtNLM"/>
    </source>
</evidence>
<dbReference type="Proteomes" id="UP000005240">
    <property type="component" value="Unassembled WGS sequence"/>
</dbReference>
<feature type="non-terminal residue" evidence="1">
    <location>
        <position position="152"/>
    </location>
</feature>
<evidence type="ECO:0000313" key="3">
    <source>
        <dbReference type="Proteomes" id="UP000005240"/>
    </source>
</evidence>
<evidence type="ECO:0000313" key="1">
    <source>
        <dbReference type="EMBL" id="OAV86373.1"/>
    </source>
</evidence>
<dbReference type="EnsemblFungi" id="PTTG_01971-t43_1">
    <property type="protein sequence ID" value="PTTG_01971-t43_1-p1"/>
    <property type="gene ID" value="PTTG_01971"/>
</dbReference>
<reference evidence="1" key="1">
    <citation type="submission" date="2009-11" db="EMBL/GenBank/DDBJ databases">
        <authorList>
            <consortium name="The Broad Institute Genome Sequencing Platform"/>
            <person name="Ward D."/>
            <person name="Feldgarden M."/>
            <person name="Earl A."/>
            <person name="Young S.K."/>
            <person name="Zeng Q."/>
            <person name="Koehrsen M."/>
            <person name="Alvarado L."/>
            <person name="Berlin A."/>
            <person name="Bochicchio J."/>
            <person name="Borenstein D."/>
            <person name="Chapman S.B."/>
            <person name="Chen Z."/>
            <person name="Engels R."/>
            <person name="Freedman E."/>
            <person name="Gellesch M."/>
            <person name="Goldberg J."/>
            <person name="Griggs A."/>
            <person name="Gujja S."/>
            <person name="Heilman E."/>
            <person name="Heiman D."/>
            <person name="Hepburn T."/>
            <person name="Howarth C."/>
            <person name="Jen D."/>
            <person name="Larson L."/>
            <person name="Lewis B."/>
            <person name="Mehta T."/>
            <person name="Park D."/>
            <person name="Pearson M."/>
            <person name="Roberts A."/>
            <person name="Saif S."/>
            <person name="Shea T."/>
            <person name="Shenoy N."/>
            <person name="Sisk P."/>
            <person name="Stolte C."/>
            <person name="Sykes S."/>
            <person name="Thomson T."/>
            <person name="Walk T."/>
            <person name="White J."/>
            <person name="Yandava C."/>
            <person name="Izard J."/>
            <person name="Baranova O.V."/>
            <person name="Blanton J.M."/>
            <person name="Tanner A.C."/>
            <person name="Dewhirst F.E."/>
            <person name="Haas B."/>
            <person name="Nusbaum C."/>
            <person name="Birren B."/>
        </authorList>
    </citation>
    <scope>NUCLEOTIDE SEQUENCE [LARGE SCALE GENOMIC DNA]</scope>
    <source>
        <strain evidence="1">1-1 BBBD Race 1</strain>
    </source>
</reference>
<reference evidence="1" key="2">
    <citation type="submission" date="2016-05" db="EMBL/GenBank/DDBJ databases">
        <title>Comparative analysis highlights variable genome content of wheat rusts and divergence of the mating loci.</title>
        <authorList>
            <person name="Cuomo C.A."/>
            <person name="Bakkeren G."/>
            <person name="Szabo L."/>
            <person name="Khalil H."/>
            <person name="Joly D."/>
            <person name="Goldberg J."/>
            <person name="Young S."/>
            <person name="Zeng Q."/>
            <person name="Fellers J."/>
        </authorList>
    </citation>
    <scope>NUCLEOTIDE SEQUENCE [LARGE SCALE GENOMIC DNA]</scope>
    <source>
        <strain evidence="1">1-1 BBBD Race 1</strain>
    </source>
</reference>
<dbReference type="PANTHER" id="PTHR45023:SF4">
    <property type="entry name" value="GLYCINE-RICH PROTEIN-RELATED"/>
    <property type="match status" value="1"/>
</dbReference>
<name>A0A180G3G6_PUCT1</name>
<proteinExistence type="predicted"/>
<organism evidence="1">
    <name type="scientific">Puccinia triticina (isolate 1-1 / race 1 (BBBD))</name>
    <name type="common">Brown leaf rust fungus</name>
    <dbReference type="NCBI Taxonomy" id="630390"/>
    <lineage>
        <taxon>Eukaryota</taxon>
        <taxon>Fungi</taxon>
        <taxon>Dikarya</taxon>
        <taxon>Basidiomycota</taxon>
        <taxon>Pucciniomycotina</taxon>
        <taxon>Pucciniomycetes</taxon>
        <taxon>Pucciniales</taxon>
        <taxon>Pucciniaceae</taxon>
        <taxon>Puccinia</taxon>
    </lineage>
</organism>
<gene>
    <name evidence="1" type="ORF">PTTG_01971</name>
</gene>
<accession>A0A180G3G6</accession>
<reference evidence="2 3" key="3">
    <citation type="journal article" date="2017" name="G3 (Bethesda)">
        <title>Comparative analysis highlights variable genome content of wheat rusts and divergence of the mating loci.</title>
        <authorList>
            <person name="Cuomo C.A."/>
            <person name="Bakkeren G."/>
            <person name="Khalil H.B."/>
            <person name="Panwar V."/>
            <person name="Joly D."/>
            <person name="Linning R."/>
            <person name="Sakthikumar S."/>
            <person name="Song X."/>
            <person name="Adiconis X."/>
            <person name="Fan L."/>
            <person name="Goldberg J.M."/>
            <person name="Levin J.Z."/>
            <person name="Young S."/>
            <person name="Zeng Q."/>
            <person name="Anikster Y."/>
            <person name="Bruce M."/>
            <person name="Wang M."/>
            <person name="Yin C."/>
            <person name="McCallum B."/>
            <person name="Szabo L.J."/>
            <person name="Hulbert S."/>
            <person name="Chen X."/>
            <person name="Fellers J.P."/>
        </authorList>
    </citation>
    <scope>NUCLEOTIDE SEQUENCE</scope>
    <source>
        <strain evidence="2">isolate 1-1 / race 1 (BBBD)</strain>
        <strain evidence="3">Isolate 1-1 / race 1 (BBBD)</strain>
    </source>
</reference>